<gene>
    <name evidence="1" type="ORF">DY114_07420</name>
</gene>
<name>A0ABY2YV58_9LACO</name>
<dbReference type="EMBL" id="QUAV01000006">
    <property type="protein sequence ID" value="TPR23130.1"/>
    <property type="molecule type" value="Genomic_DNA"/>
</dbReference>
<accession>A0ABY2YV58</accession>
<proteinExistence type="predicted"/>
<protein>
    <submittedName>
        <fullName evidence="1">Uncharacterized protein</fullName>
    </submittedName>
</protein>
<organism evidence="1 2">
    <name type="scientific">Apilactobacillus micheneri</name>
    <dbReference type="NCBI Taxonomy" id="1899430"/>
    <lineage>
        <taxon>Bacteria</taxon>
        <taxon>Bacillati</taxon>
        <taxon>Bacillota</taxon>
        <taxon>Bacilli</taxon>
        <taxon>Lactobacillales</taxon>
        <taxon>Lactobacillaceae</taxon>
        <taxon>Apilactobacillus</taxon>
    </lineage>
</organism>
<dbReference type="RefSeq" id="WP_140926070.1">
    <property type="nucleotide sequence ID" value="NZ_QUAU01000006.1"/>
</dbReference>
<dbReference type="Proteomes" id="UP000777560">
    <property type="component" value="Unassembled WGS sequence"/>
</dbReference>
<comment type="caution">
    <text evidence="1">The sequence shown here is derived from an EMBL/GenBank/DDBJ whole genome shotgun (WGS) entry which is preliminary data.</text>
</comment>
<reference evidence="1 2" key="1">
    <citation type="submission" date="2018-08" db="EMBL/GenBank/DDBJ databases">
        <title>Comparative genomics of wild bee and flower associated Lactobacillus reveals potential adaptation to the bee host.</title>
        <authorList>
            <person name="Vuong H.Q."/>
            <person name="Mcfrederick Q.S."/>
        </authorList>
    </citation>
    <scope>NUCLEOTIDE SEQUENCE [LARGE SCALE GENOMIC DNA]</scope>
    <source>
        <strain evidence="1 2">HV_13</strain>
    </source>
</reference>
<sequence length="292" mass="32906">MSINISTKGYYFGYKTLVVIFTKSGRIKIYDEHNIDYVINSNDSPTPATSTTTLHNIPTDIFNKIQRGDHIIVYSGPTDLYGITGEGNITQIQQNSDDGTAQNTVITFVEGVNLSSKALKANFNGAKTVKKAKSKKINATFKKNATAKQILTKVAKLSNIKIYHFKLAKNKKYKRGYTISNHPYNAMKKIVNDCDSKMYQRKGKLVIDDLKTDNPFKEHLFLSLGSGLLQEPSLSDNVKNSKTYTLECWDDTRLCAGSCVYVKSKNLDNLYKVQSVQHTHNNNYRMEVIIYG</sequence>
<keyword evidence="2" id="KW-1185">Reference proteome</keyword>
<evidence type="ECO:0000313" key="2">
    <source>
        <dbReference type="Proteomes" id="UP000777560"/>
    </source>
</evidence>
<evidence type="ECO:0000313" key="1">
    <source>
        <dbReference type="EMBL" id="TPR23130.1"/>
    </source>
</evidence>